<dbReference type="AlphaFoldDB" id="M7S795"/>
<dbReference type="PANTHER" id="PTHR38886">
    <property type="entry name" value="SESA DOMAIN-CONTAINING PROTEIN"/>
    <property type="match status" value="1"/>
</dbReference>
<evidence type="ECO:0000313" key="2">
    <source>
        <dbReference type="Proteomes" id="UP000012174"/>
    </source>
</evidence>
<dbReference type="PANTHER" id="PTHR38886:SF1">
    <property type="entry name" value="NACHT-NTPASE AND P-LOOP NTPASES N-TERMINAL DOMAIN-CONTAINING PROTEIN"/>
    <property type="match status" value="1"/>
</dbReference>
<dbReference type="STRING" id="1287681.M7S795"/>
<accession>M7S795</accession>
<dbReference type="OMA" id="HMGSTHI"/>
<dbReference type="KEGG" id="ela:UCREL1_11084"/>
<dbReference type="HOGENOM" id="CLU_1927590_0_0_1"/>
<dbReference type="EMBL" id="KB707516">
    <property type="protein sequence ID" value="EMR61964.1"/>
    <property type="molecule type" value="Genomic_DNA"/>
</dbReference>
<sequence length="131" mass="14259">MSFGFSVGDFLAGATLAYTLGKALSDSQGSVHEYKELIAELNVVNKVLIHVEQLRATNQLAQSTVNALLFAVNASNEAIESFLHRQQAYIESFRDGGSGNIIKDVYRKGKWATVAPEHVIILPAKLSGEPR</sequence>
<protein>
    <recommendedName>
        <fullName evidence="3">Fungal N-terminal domain-containing protein</fullName>
    </recommendedName>
</protein>
<dbReference type="eggNOG" id="ENOG502SXFC">
    <property type="taxonomic scope" value="Eukaryota"/>
</dbReference>
<dbReference type="OrthoDB" id="3045089at2759"/>
<evidence type="ECO:0000313" key="1">
    <source>
        <dbReference type="EMBL" id="EMR61964.1"/>
    </source>
</evidence>
<name>M7S795_EUTLA</name>
<organism evidence="1 2">
    <name type="scientific">Eutypa lata (strain UCR-EL1)</name>
    <name type="common">Grapevine dieback disease fungus</name>
    <name type="synonym">Eutypa armeniacae</name>
    <dbReference type="NCBI Taxonomy" id="1287681"/>
    <lineage>
        <taxon>Eukaryota</taxon>
        <taxon>Fungi</taxon>
        <taxon>Dikarya</taxon>
        <taxon>Ascomycota</taxon>
        <taxon>Pezizomycotina</taxon>
        <taxon>Sordariomycetes</taxon>
        <taxon>Xylariomycetidae</taxon>
        <taxon>Xylariales</taxon>
        <taxon>Diatrypaceae</taxon>
        <taxon>Eutypa</taxon>
    </lineage>
</organism>
<proteinExistence type="predicted"/>
<reference evidence="2" key="1">
    <citation type="journal article" date="2013" name="Genome Announc.">
        <title>Draft genome sequence of the grapevine dieback fungus Eutypa lata UCR-EL1.</title>
        <authorList>
            <person name="Blanco-Ulate B."/>
            <person name="Rolshausen P.E."/>
            <person name="Cantu D."/>
        </authorList>
    </citation>
    <scope>NUCLEOTIDE SEQUENCE [LARGE SCALE GENOMIC DNA]</scope>
    <source>
        <strain evidence="2">UCR-EL1</strain>
    </source>
</reference>
<keyword evidence="2" id="KW-1185">Reference proteome</keyword>
<gene>
    <name evidence="1" type="ORF">UCREL1_11084</name>
</gene>
<dbReference type="Proteomes" id="UP000012174">
    <property type="component" value="Unassembled WGS sequence"/>
</dbReference>
<evidence type="ECO:0008006" key="3">
    <source>
        <dbReference type="Google" id="ProtNLM"/>
    </source>
</evidence>